<feature type="transmembrane region" description="Helical" evidence="2">
    <location>
        <begin position="53"/>
        <end position="71"/>
    </location>
</feature>
<evidence type="ECO:0000313" key="3">
    <source>
        <dbReference type="EMBL" id="RZU61203.1"/>
    </source>
</evidence>
<accession>A0A4Q8AC82</accession>
<proteinExistence type="predicted"/>
<feature type="transmembrane region" description="Helical" evidence="2">
    <location>
        <begin position="26"/>
        <end position="46"/>
    </location>
</feature>
<dbReference type="AlphaFoldDB" id="A0A4Q8AC82"/>
<gene>
    <name evidence="3" type="ORF">EV380_0765</name>
</gene>
<evidence type="ECO:0000256" key="2">
    <source>
        <dbReference type="SAM" id="Phobius"/>
    </source>
</evidence>
<protein>
    <submittedName>
        <fullName evidence="3">Uncharacterized protein</fullName>
    </submittedName>
</protein>
<evidence type="ECO:0000256" key="1">
    <source>
        <dbReference type="SAM" id="MobiDB-lite"/>
    </source>
</evidence>
<feature type="region of interest" description="Disordered" evidence="1">
    <location>
        <begin position="1"/>
        <end position="21"/>
    </location>
</feature>
<dbReference type="OrthoDB" id="3872677at2"/>
<dbReference type="Pfam" id="PF20447">
    <property type="entry name" value="DUF6704"/>
    <property type="match status" value="1"/>
</dbReference>
<sequence>MADATTESTHAVDPMHSEQPGHGNSIAAWAMVAVMLLGFLVGCIGFTIPNIPVLVVGIVIIPLGLILGWVLKKAGFGVGGAKSKGSH</sequence>
<dbReference type="InterPro" id="IPR046550">
    <property type="entry name" value="DUF6704"/>
</dbReference>
<dbReference type="Proteomes" id="UP000292685">
    <property type="component" value="Unassembled WGS sequence"/>
</dbReference>
<dbReference type="RefSeq" id="WP_102158924.1">
    <property type="nucleotide sequence ID" value="NZ_PGGT01000028.1"/>
</dbReference>
<keyword evidence="2" id="KW-0812">Transmembrane</keyword>
<dbReference type="NCBIfam" id="NF041681">
    <property type="entry name" value="HGxxPAAW"/>
    <property type="match status" value="1"/>
</dbReference>
<evidence type="ECO:0000313" key="4">
    <source>
        <dbReference type="Proteomes" id="UP000292685"/>
    </source>
</evidence>
<comment type="caution">
    <text evidence="3">The sequence shown here is derived from an EMBL/GenBank/DDBJ whole genome shotgun (WGS) entry which is preliminary data.</text>
</comment>
<keyword evidence="2" id="KW-1133">Transmembrane helix</keyword>
<keyword evidence="2" id="KW-0472">Membrane</keyword>
<reference evidence="3 4" key="1">
    <citation type="submission" date="2019-02" db="EMBL/GenBank/DDBJ databases">
        <title>Sequencing the genomes of 1000 actinobacteria strains.</title>
        <authorList>
            <person name="Klenk H.-P."/>
        </authorList>
    </citation>
    <scope>NUCLEOTIDE SEQUENCE [LARGE SCALE GENOMIC DNA]</scope>
    <source>
        <strain evidence="3 4">DSM 17364</strain>
    </source>
</reference>
<dbReference type="EMBL" id="SHLA01000001">
    <property type="protein sequence ID" value="RZU61203.1"/>
    <property type="molecule type" value="Genomic_DNA"/>
</dbReference>
<name>A0A4Q8AC82_9MICC</name>
<keyword evidence="4" id="KW-1185">Reference proteome</keyword>
<organism evidence="3 4">
    <name type="scientific">Zhihengliuella halotolerans</name>
    <dbReference type="NCBI Taxonomy" id="370736"/>
    <lineage>
        <taxon>Bacteria</taxon>
        <taxon>Bacillati</taxon>
        <taxon>Actinomycetota</taxon>
        <taxon>Actinomycetes</taxon>
        <taxon>Micrococcales</taxon>
        <taxon>Micrococcaceae</taxon>
        <taxon>Zhihengliuella</taxon>
    </lineage>
</organism>